<proteinExistence type="predicted"/>
<reference evidence="1 2" key="1">
    <citation type="submission" date="2016-10" db="EMBL/GenBank/DDBJ databases">
        <authorList>
            <person name="de Groot N.N."/>
        </authorList>
    </citation>
    <scope>NUCLEOTIDE SEQUENCE [LARGE SCALE GENOMIC DNA]</scope>
    <source>
        <strain evidence="1 2">AA1</strain>
    </source>
</reference>
<dbReference type="AlphaFoldDB" id="A0A1G5HCC7"/>
<evidence type="ECO:0000313" key="2">
    <source>
        <dbReference type="Proteomes" id="UP000198870"/>
    </source>
</evidence>
<organism evidence="1 2">
    <name type="scientific">Desulfoluna spongiiphila</name>
    <dbReference type="NCBI Taxonomy" id="419481"/>
    <lineage>
        <taxon>Bacteria</taxon>
        <taxon>Pseudomonadati</taxon>
        <taxon>Thermodesulfobacteriota</taxon>
        <taxon>Desulfobacteria</taxon>
        <taxon>Desulfobacterales</taxon>
        <taxon>Desulfolunaceae</taxon>
        <taxon>Desulfoluna</taxon>
    </lineage>
</organism>
<evidence type="ECO:0000313" key="1">
    <source>
        <dbReference type="EMBL" id="SCY61159.1"/>
    </source>
</evidence>
<protein>
    <submittedName>
        <fullName evidence="1">Uncharacterized protein</fullName>
    </submittedName>
</protein>
<keyword evidence="2" id="KW-1185">Reference proteome</keyword>
<name>A0A1G5HCC7_9BACT</name>
<dbReference type="Proteomes" id="UP000198870">
    <property type="component" value="Unassembled WGS sequence"/>
</dbReference>
<dbReference type="RefSeq" id="WP_092212256.1">
    <property type="nucleotide sequence ID" value="NZ_FMUX01000013.1"/>
</dbReference>
<sequence>MIAAADPAEIKIGEEAMIERVREGLDGDALQGLLAHGLSLRSFDVEDVGIAAHNGELVFQVDLSVWVDCSVTVELGLPHLCRDKDELALRSRRFWRELKKSCLDG</sequence>
<dbReference type="STRING" id="419481.SAMN05216233_11374"/>
<gene>
    <name evidence="1" type="ORF">SAMN05216233_11374</name>
</gene>
<accession>A0A1G5HCC7</accession>
<dbReference type="EMBL" id="FMUX01000013">
    <property type="protein sequence ID" value="SCY61159.1"/>
    <property type="molecule type" value="Genomic_DNA"/>
</dbReference>